<reference evidence="2" key="1">
    <citation type="submission" date="2020-02" db="EMBL/GenBank/DDBJ databases">
        <authorList>
            <person name="Meier V. D."/>
        </authorList>
    </citation>
    <scope>NUCLEOTIDE SEQUENCE</scope>
    <source>
        <strain evidence="2">AVDCRST_MAG26</strain>
    </source>
</reference>
<keyword evidence="2" id="KW-0489">Methyltransferase</keyword>
<feature type="compositionally biased region" description="Basic and acidic residues" evidence="1">
    <location>
        <begin position="9"/>
        <end position="30"/>
    </location>
</feature>
<evidence type="ECO:0000313" key="2">
    <source>
        <dbReference type="EMBL" id="CAA9234328.1"/>
    </source>
</evidence>
<name>A0A6J4HUJ9_9CHLR</name>
<organism evidence="2">
    <name type="scientific">uncultured Chloroflexia bacterium</name>
    <dbReference type="NCBI Taxonomy" id="1672391"/>
    <lineage>
        <taxon>Bacteria</taxon>
        <taxon>Bacillati</taxon>
        <taxon>Chloroflexota</taxon>
        <taxon>Chloroflexia</taxon>
        <taxon>environmental samples</taxon>
    </lineage>
</organism>
<dbReference type="GO" id="GO:0003864">
    <property type="term" value="F:3-methyl-2-oxobutanoate hydroxymethyltransferase activity"/>
    <property type="evidence" value="ECO:0007669"/>
    <property type="project" value="UniProtKB-EC"/>
</dbReference>
<feature type="non-terminal residue" evidence="2">
    <location>
        <position position="30"/>
    </location>
</feature>
<keyword evidence="2" id="KW-0808">Transferase</keyword>
<feature type="non-terminal residue" evidence="2">
    <location>
        <position position="1"/>
    </location>
</feature>
<dbReference type="GO" id="GO:0032259">
    <property type="term" value="P:methylation"/>
    <property type="evidence" value="ECO:0007669"/>
    <property type="project" value="UniProtKB-KW"/>
</dbReference>
<dbReference type="EC" id="2.1.2.11" evidence="2"/>
<proteinExistence type="predicted"/>
<dbReference type="AlphaFoldDB" id="A0A6J4HUJ9"/>
<evidence type="ECO:0000256" key="1">
    <source>
        <dbReference type="SAM" id="MobiDB-lite"/>
    </source>
</evidence>
<gene>
    <name evidence="2" type="ORF">AVDCRST_MAG26-1123</name>
</gene>
<dbReference type="GO" id="GO:0008168">
    <property type="term" value="F:methyltransferase activity"/>
    <property type="evidence" value="ECO:0007669"/>
    <property type="project" value="UniProtKB-KW"/>
</dbReference>
<feature type="region of interest" description="Disordered" evidence="1">
    <location>
        <begin position="1"/>
        <end position="30"/>
    </location>
</feature>
<protein>
    <submittedName>
        <fullName evidence="2">3-methyl-2-oxobutanoate hydroxymethyltransferase</fullName>
        <ecNumber evidence="2">2.1.2.11</ecNumber>
    </submittedName>
</protein>
<accession>A0A6J4HUJ9</accession>
<dbReference type="EMBL" id="CADCTK010000260">
    <property type="protein sequence ID" value="CAA9234328.1"/>
    <property type="molecule type" value="Genomic_DNA"/>
</dbReference>
<sequence length="30" mass="3574">ETNYPRYPTNERGRRTHSDAHRLRLPHGAD</sequence>